<dbReference type="Proteomes" id="UP001500454">
    <property type="component" value="Unassembled WGS sequence"/>
</dbReference>
<gene>
    <name evidence="2" type="ORF">GCM10023186_40360</name>
</gene>
<dbReference type="Gene3D" id="3.90.1340.10">
    <property type="entry name" value="Phage tail collar domain"/>
    <property type="match status" value="1"/>
</dbReference>
<feature type="domain" description="Phage tail collar" evidence="1">
    <location>
        <begin position="51"/>
        <end position="107"/>
    </location>
</feature>
<dbReference type="Pfam" id="PF07484">
    <property type="entry name" value="Collar"/>
    <property type="match status" value="1"/>
</dbReference>
<accession>A0ABP8JIB9</accession>
<dbReference type="InterPro" id="IPR011083">
    <property type="entry name" value="Phage_tail_collar_dom"/>
</dbReference>
<evidence type="ECO:0000313" key="3">
    <source>
        <dbReference type="Proteomes" id="UP001500454"/>
    </source>
</evidence>
<sequence length="218" mass="22554">MAHSSSFLPTRRSWLRRLQGWLQPAAAAPVAPAFSTRRSPLGGGSNPPYIGEIGIFAGNFAPLGWAFCDGSVLPISENEALFTLIGTTYGGDGQETFALPDLRGRAPMHFGAGAGLSTRVVGETAGVEQVTLTIQQIPAHTHTVPASFSPGVTASPTGAIPADGGNGSAQYTTGTGSLVRQPAQVLPPVGGSQPHNNMQPYLVVNYIISLFGVYPSPS</sequence>
<comment type="caution">
    <text evidence="2">The sequence shown here is derived from an EMBL/GenBank/DDBJ whole genome shotgun (WGS) entry which is preliminary data.</text>
</comment>
<dbReference type="RefSeq" id="WP_345227147.1">
    <property type="nucleotide sequence ID" value="NZ_BAABHA010000015.1"/>
</dbReference>
<proteinExistence type="predicted"/>
<organism evidence="2 3">
    <name type="scientific">Hymenobacter koreensis</name>
    <dbReference type="NCBI Taxonomy" id="1084523"/>
    <lineage>
        <taxon>Bacteria</taxon>
        <taxon>Pseudomonadati</taxon>
        <taxon>Bacteroidota</taxon>
        <taxon>Cytophagia</taxon>
        <taxon>Cytophagales</taxon>
        <taxon>Hymenobacteraceae</taxon>
        <taxon>Hymenobacter</taxon>
    </lineage>
</organism>
<evidence type="ECO:0000313" key="2">
    <source>
        <dbReference type="EMBL" id="GAA4391246.1"/>
    </source>
</evidence>
<evidence type="ECO:0000259" key="1">
    <source>
        <dbReference type="Pfam" id="PF07484"/>
    </source>
</evidence>
<keyword evidence="3" id="KW-1185">Reference proteome</keyword>
<dbReference type="InterPro" id="IPR037053">
    <property type="entry name" value="Phage_tail_collar_dom_sf"/>
</dbReference>
<protein>
    <submittedName>
        <fullName evidence="2">Tail fiber protein</fullName>
    </submittedName>
</protein>
<dbReference type="EMBL" id="BAABHA010000015">
    <property type="protein sequence ID" value="GAA4391246.1"/>
    <property type="molecule type" value="Genomic_DNA"/>
</dbReference>
<reference evidence="3" key="1">
    <citation type="journal article" date="2019" name="Int. J. Syst. Evol. Microbiol.">
        <title>The Global Catalogue of Microorganisms (GCM) 10K type strain sequencing project: providing services to taxonomists for standard genome sequencing and annotation.</title>
        <authorList>
            <consortium name="The Broad Institute Genomics Platform"/>
            <consortium name="The Broad Institute Genome Sequencing Center for Infectious Disease"/>
            <person name="Wu L."/>
            <person name="Ma J."/>
        </authorList>
    </citation>
    <scope>NUCLEOTIDE SEQUENCE [LARGE SCALE GENOMIC DNA]</scope>
    <source>
        <strain evidence="3">JCM 17924</strain>
    </source>
</reference>
<dbReference type="SUPFAM" id="SSF88874">
    <property type="entry name" value="Receptor-binding domain of short tail fibre protein gp12"/>
    <property type="match status" value="1"/>
</dbReference>
<name>A0ABP8JIB9_9BACT</name>